<organism evidence="1 2">
    <name type="scientific">Aerococcus urinae</name>
    <dbReference type="NCBI Taxonomy" id="1376"/>
    <lineage>
        <taxon>Bacteria</taxon>
        <taxon>Bacillati</taxon>
        <taxon>Bacillota</taxon>
        <taxon>Bacilli</taxon>
        <taxon>Lactobacillales</taxon>
        <taxon>Aerococcaceae</taxon>
        <taxon>Aerococcus</taxon>
    </lineage>
</organism>
<protein>
    <submittedName>
        <fullName evidence="1">Uncharacterized protein</fullName>
    </submittedName>
</protein>
<dbReference type="EMBL" id="QMHM01000017">
    <property type="protein sequence ID" value="RAV77970.1"/>
    <property type="molecule type" value="Genomic_DNA"/>
</dbReference>
<comment type="caution">
    <text evidence="1">The sequence shown here is derived from an EMBL/GenBank/DDBJ whole genome shotgun (WGS) entry which is preliminary data.</text>
</comment>
<accession>A0A2I1L751</accession>
<sequence length="32" mass="3771">METSIAELIKQKYNHLPKSQRKVADYILNHSD</sequence>
<dbReference type="PROSITE" id="PS51071">
    <property type="entry name" value="HTH_RPIR"/>
    <property type="match status" value="1"/>
</dbReference>
<dbReference type="InterPro" id="IPR000281">
    <property type="entry name" value="HTH_RpiR"/>
</dbReference>
<name>A0A2I1L751_9LACT</name>
<reference evidence="1 2" key="1">
    <citation type="submission" date="2018-04" db="EMBL/GenBank/DDBJ databases">
        <title>Aerococcus urinae genomes.</title>
        <authorList>
            <person name="Hilt E."/>
            <person name="Gilbert N.M."/>
            <person name="Thomas-White K."/>
            <person name="Putonti C."/>
            <person name="Lewis A.L."/>
            <person name="Visck K.L."/>
            <person name="Wolfe A.J."/>
        </authorList>
    </citation>
    <scope>NUCLEOTIDE SEQUENCE [LARGE SCALE GENOMIC DNA]</scope>
    <source>
        <strain evidence="1 2">UMB7480</strain>
    </source>
</reference>
<dbReference type="Gene3D" id="1.10.10.10">
    <property type="entry name" value="Winged helix-like DNA-binding domain superfamily/Winged helix DNA-binding domain"/>
    <property type="match status" value="1"/>
</dbReference>
<dbReference type="GO" id="GO:0003700">
    <property type="term" value="F:DNA-binding transcription factor activity"/>
    <property type="evidence" value="ECO:0007669"/>
    <property type="project" value="InterPro"/>
</dbReference>
<dbReference type="InterPro" id="IPR036388">
    <property type="entry name" value="WH-like_DNA-bd_sf"/>
</dbReference>
<dbReference type="AlphaFoldDB" id="A0A2I1L751"/>
<evidence type="ECO:0000313" key="1">
    <source>
        <dbReference type="EMBL" id="RAV77970.1"/>
    </source>
</evidence>
<dbReference type="Proteomes" id="UP000251923">
    <property type="component" value="Unassembled WGS sequence"/>
</dbReference>
<gene>
    <name evidence="1" type="ORF">DBT54_07750</name>
</gene>
<proteinExistence type="predicted"/>
<evidence type="ECO:0000313" key="2">
    <source>
        <dbReference type="Proteomes" id="UP000251923"/>
    </source>
</evidence>